<dbReference type="EMBL" id="MTYJ01000015">
    <property type="protein sequence ID" value="OQV22884.1"/>
    <property type="molecule type" value="Genomic_DNA"/>
</dbReference>
<feature type="region of interest" description="Disordered" evidence="2">
    <location>
        <begin position="209"/>
        <end position="270"/>
    </location>
</feature>
<name>A0A1W0X675_HYPEX</name>
<dbReference type="AlphaFoldDB" id="A0A1W0X675"/>
<dbReference type="InterPro" id="IPR050975">
    <property type="entry name" value="Sleep_regulator"/>
</dbReference>
<keyword evidence="5" id="KW-1185">Reference proteome</keyword>
<sequence>MKVVFCLFFVISFALTVVNSLECYTCQGDSEGPCSVQSFDEGNADVGLSGLCGSCMRNTITVPGGQVFIERACNPNVIQSGCVDQTSPDGMVGSFCTCNVEHCNGEPFDLSDPTVAAPGIDCYICGPDNNEEGGPCSADPFVPSALGVNVVRCQGSCITARAELSGIAMVQRMCTNAFYEESCVYGDADGVQQSQCLCNSNRCNAVTTSVTPPGGPDETTVHPTGPSEIPDDITEVPTAPSEIPEDSTVRPTAPSNKPEDSTIVPTAPPSYIPEATIVPTAPSDVPEASTVVPTVPSVAPGGSTVVPTAPSVVPEASTVVPTVSSVAIDGSIVVPTVPSVAPSDSTVVPTAPSVVPEASTVVPTVPSVAPDGSTIVPTVPSDVPEGSTVVPTVSSVALNESTIVPTAPSVVPEESTIVLTSSSNVPEDSTIVPTASINPEVTVAIPTIPLGVTESSNGTSAQPVVSTTALISEEPPKSGVGSRHSVTSFVLSAALFTICLIVPF</sequence>
<evidence type="ECO:0000256" key="3">
    <source>
        <dbReference type="SAM" id="SignalP"/>
    </source>
</evidence>
<evidence type="ECO:0000256" key="2">
    <source>
        <dbReference type="SAM" id="MobiDB-lite"/>
    </source>
</evidence>
<feature type="chain" id="PRO_5013026278" evidence="3">
    <location>
        <begin position="21"/>
        <end position="504"/>
    </location>
</feature>
<accession>A0A1W0X675</accession>
<evidence type="ECO:0000256" key="1">
    <source>
        <dbReference type="ARBA" id="ARBA00022729"/>
    </source>
</evidence>
<dbReference type="OrthoDB" id="7413056at2759"/>
<feature type="signal peptide" evidence="3">
    <location>
        <begin position="1"/>
        <end position="20"/>
    </location>
</feature>
<reference evidence="5" key="1">
    <citation type="submission" date="2017-01" db="EMBL/GenBank/DDBJ databases">
        <title>Comparative genomics of anhydrobiosis in the tardigrade Hypsibius dujardini.</title>
        <authorList>
            <person name="Yoshida Y."/>
            <person name="Koutsovoulos G."/>
            <person name="Laetsch D."/>
            <person name="Stevens L."/>
            <person name="Kumar S."/>
            <person name="Horikawa D."/>
            <person name="Ishino K."/>
            <person name="Komine S."/>
            <person name="Tomita M."/>
            <person name="Blaxter M."/>
            <person name="Arakawa K."/>
        </authorList>
    </citation>
    <scope>NUCLEOTIDE SEQUENCE [LARGE SCALE GENOMIC DNA]</scope>
    <source>
        <strain evidence="5">Z151</strain>
    </source>
</reference>
<dbReference type="Proteomes" id="UP000192578">
    <property type="component" value="Unassembled WGS sequence"/>
</dbReference>
<evidence type="ECO:0000313" key="5">
    <source>
        <dbReference type="Proteomes" id="UP000192578"/>
    </source>
</evidence>
<keyword evidence="1 3" id="KW-0732">Signal</keyword>
<comment type="caution">
    <text evidence="4">The sequence shown here is derived from an EMBL/GenBank/DDBJ whole genome shotgun (WGS) entry which is preliminary data.</text>
</comment>
<evidence type="ECO:0000313" key="4">
    <source>
        <dbReference type="EMBL" id="OQV22884.1"/>
    </source>
</evidence>
<dbReference type="PANTHER" id="PTHR33562">
    <property type="entry name" value="ATILLA, ISOFORM B-RELATED-RELATED"/>
    <property type="match status" value="1"/>
</dbReference>
<proteinExistence type="predicted"/>
<organism evidence="4 5">
    <name type="scientific">Hypsibius exemplaris</name>
    <name type="common">Freshwater tardigrade</name>
    <dbReference type="NCBI Taxonomy" id="2072580"/>
    <lineage>
        <taxon>Eukaryota</taxon>
        <taxon>Metazoa</taxon>
        <taxon>Ecdysozoa</taxon>
        <taxon>Tardigrada</taxon>
        <taxon>Eutardigrada</taxon>
        <taxon>Parachela</taxon>
        <taxon>Hypsibioidea</taxon>
        <taxon>Hypsibiidae</taxon>
        <taxon>Hypsibius</taxon>
    </lineage>
</organism>
<gene>
    <name evidence="4" type="ORF">BV898_03315</name>
</gene>
<protein>
    <submittedName>
        <fullName evidence="4">Uncharacterized protein</fullName>
    </submittedName>
</protein>